<feature type="transmembrane region" description="Helical" evidence="2">
    <location>
        <begin position="157"/>
        <end position="175"/>
    </location>
</feature>
<feature type="transmembrane region" description="Helical" evidence="2">
    <location>
        <begin position="49"/>
        <end position="67"/>
    </location>
</feature>
<feature type="region of interest" description="Disordered" evidence="1">
    <location>
        <begin position="198"/>
        <end position="286"/>
    </location>
</feature>
<dbReference type="RefSeq" id="WP_092683702.1">
    <property type="nucleotide sequence ID" value="NZ_FODT01000004.1"/>
</dbReference>
<gene>
    <name evidence="3" type="ORF">SAMN05444123_104150</name>
</gene>
<reference evidence="4" key="1">
    <citation type="submission" date="2016-10" db="EMBL/GenBank/DDBJ databases">
        <authorList>
            <person name="Varghese N."/>
            <person name="Submissions S."/>
        </authorList>
    </citation>
    <scope>NUCLEOTIDE SEQUENCE [LARGE SCALE GENOMIC DNA]</scope>
    <source>
        <strain evidence="4">DSM 123</strain>
    </source>
</reference>
<evidence type="ECO:0000256" key="2">
    <source>
        <dbReference type="SAM" id="Phobius"/>
    </source>
</evidence>
<dbReference type="EMBL" id="FODT01000004">
    <property type="protein sequence ID" value="SEO70868.1"/>
    <property type="molecule type" value="Genomic_DNA"/>
</dbReference>
<dbReference type="OrthoDB" id="7375506at2"/>
<proteinExistence type="predicted"/>
<keyword evidence="2" id="KW-1133">Transmembrane helix</keyword>
<sequence length="286" mass="30858">MTMLDDDTSPWRKWHSGFGGFLLRDWPYVLMLLLSLGGVAYTSFTQTEMYWILLTPLFGLVCVITRWPQVEGREERMHLLVSQGLHWAAVLVAMELMSLQVLRQVTGIASPLSVLTLLALGTFTAGLLIRSWKVCAVGAILGVSVPAVALLQQSALLILLIIAVLVAIAVPFIWARSREPISPARPLYEPSAAEPIVTSEPAVPEPPAAPVSQTPLFEQPFEAAPVAPDPAPQPASAEPVPSQNRPAPMAVVDDGREPIRDSEKSDTSASDGEPPHGNVRNILGGR</sequence>
<feature type="transmembrane region" description="Helical" evidence="2">
    <location>
        <begin position="21"/>
        <end position="43"/>
    </location>
</feature>
<evidence type="ECO:0000313" key="3">
    <source>
        <dbReference type="EMBL" id="SEO70868.1"/>
    </source>
</evidence>
<dbReference type="Proteomes" id="UP000199615">
    <property type="component" value="Unassembled WGS sequence"/>
</dbReference>
<name>A0A1H8RXK1_9BRAD</name>
<dbReference type="AlphaFoldDB" id="A0A1H8RXK1"/>
<evidence type="ECO:0000313" key="4">
    <source>
        <dbReference type="Proteomes" id="UP000199615"/>
    </source>
</evidence>
<feature type="compositionally biased region" description="Basic and acidic residues" evidence="1">
    <location>
        <begin position="253"/>
        <end position="266"/>
    </location>
</feature>
<protein>
    <submittedName>
        <fullName evidence="3">Uncharacterized protein</fullName>
    </submittedName>
</protein>
<feature type="transmembrane region" description="Helical" evidence="2">
    <location>
        <begin position="134"/>
        <end position="151"/>
    </location>
</feature>
<feature type="transmembrane region" description="Helical" evidence="2">
    <location>
        <begin position="108"/>
        <end position="129"/>
    </location>
</feature>
<keyword evidence="2" id="KW-0472">Membrane</keyword>
<evidence type="ECO:0000256" key="1">
    <source>
        <dbReference type="SAM" id="MobiDB-lite"/>
    </source>
</evidence>
<keyword evidence="4" id="KW-1185">Reference proteome</keyword>
<keyword evidence="2" id="KW-0812">Transmembrane</keyword>
<organism evidence="3 4">
    <name type="scientific">Rhodopseudomonas pseudopalustris</name>
    <dbReference type="NCBI Taxonomy" id="1513892"/>
    <lineage>
        <taxon>Bacteria</taxon>
        <taxon>Pseudomonadati</taxon>
        <taxon>Pseudomonadota</taxon>
        <taxon>Alphaproteobacteria</taxon>
        <taxon>Hyphomicrobiales</taxon>
        <taxon>Nitrobacteraceae</taxon>
        <taxon>Rhodopseudomonas</taxon>
    </lineage>
</organism>
<accession>A0A1H8RXK1</accession>